<evidence type="ECO:0000256" key="1">
    <source>
        <dbReference type="ARBA" id="ARBA00000085"/>
    </source>
</evidence>
<name>A0ABR6GXS7_9BURK</name>
<dbReference type="InterPro" id="IPR036097">
    <property type="entry name" value="HisK_dim/P_sf"/>
</dbReference>
<dbReference type="SMART" id="SM00388">
    <property type="entry name" value="HisKA"/>
    <property type="match status" value="1"/>
</dbReference>
<dbReference type="InterPro" id="IPR003594">
    <property type="entry name" value="HATPase_dom"/>
</dbReference>
<dbReference type="Gene3D" id="1.10.287.130">
    <property type="match status" value="1"/>
</dbReference>
<evidence type="ECO:0000256" key="9">
    <source>
        <dbReference type="ARBA" id="ARBA00022840"/>
    </source>
</evidence>
<evidence type="ECO:0000256" key="2">
    <source>
        <dbReference type="ARBA" id="ARBA00004141"/>
    </source>
</evidence>
<reference evidence="14 15" key="1">
    <citation type="submission" date="2020-08" db="EMBL/GenBank/DDBJ databases">
        <title>Genomic Encyclopedia of Type Strains, Phase III (KMG-III): the genomes of soil and plant-associated and newly described type strains.</title>
        <authorList>
            <person name="Whitman W."/>
        </authorList>
    </citation>
    <scope>NUCLEOTIDE SEQUENCE [LARGE SCALE GENOMIC DNA]</scope>
    <source>
        <strain evidence="14 15">CECT 7247</strain>
    </source>
</reference>
<dbReference type="InterPro" id="IPR005467">
    <property type="entry name" value="His_kinase_dom"/>
</dbReference>
<keyword evidence="9" id="KW-0067">ATP-binding</keyword>
<dbReference type="SUPFAM" id="SSF55874">
    <property type="entry name" value="ATPase domain of HSP90 chaperone/DNA topoisomerase II/histidine kinase"/>
    <property type="match status" value="1"/>
</dbReference>
<dbReference type="Proteomes" id="UP000574369">
    <property type="component" value="Unassembled WGS sequence"/>
</dbReference>
<keyword evidence="5" id="KW-0808">Transferase</keyword>
<evidence type="ECO:0000256" key="3">
    <source>
        <dbReference type="ARBA" id="ARBA00012438"/>
    </source>
</evidence>
<keyword evidence="7" id="KW-0547">Nucleotide-binding</keyword>
<feature type="domain" description="Histidine kinase" evidence="13">
    <location>
        <begin position="240"/>
        <end position="435"/>
    </location>
</feature>
<keyword evidence="12" id="KW-0472">Membrane</keyword>
<keyword evidence="11" id="KW-0902">Two-component regulatory system</keyword>
<dbReference type="InterPro" id="IPR003661">
    <property type="entry name" value="HisK_dim/P_dom"/>
</dbReference>
<proteinExistence type="predicted"/>
<dbReference type="GO" id="GO:0016301">
    <property type="term" value="F:kinase activity"/>
    <property type="evidence" value="ECO:0007669"/>
    <property type="project" value="UniProtKB-KW"/>
</dbReference>
<dbReference type="RefSeq" id="WP_088453827.1">
    <property type="nucleotide sequence ID" value="NZ_JACHXO010000009.1"/>
</dbReference>
<organism evidence="14 15">
    <name type="scientific">Roseateles terrae</name>
    <dbReference type="NCBI Taxonomy" id="431060"/>
    <lineage>
        <taxon>Bacteria</taxon>
        <taxon>Pseudomonadati</taxon>
        <taxon>Pseudomonadota</taxon>
        <taxon>Betaproteobacteria</taxon>
        <taxon>Burkholderiales</taxon>
        <taxon>Sphaerotilaceae</taxon>
        <taxon>Roseateles</taxon>
    </lineage>
</organism>
<evidence type="ECO:0000256" key="11">
    <source>
        <dbReference type="ARBA" id="ARBA00023012"/>
    </source>
</evidence>
<keyword evidence="4" id="KW-0597">Phosphoprotein</keyword>
<comment type="subcellular location">
    <subcellularLocation>
        <location evidence="2">Membrane</location>
        <topology evidence="2">Multi-pass membrane protein</topology>
    </subcellularLocation>
</comment>
<dbReference type="Pfam" id="PF08521">
    <property type="entry name" value="2CSK_N"/>
    <property type="match status" value="1"/>
</dbReference>
<dbReference type="InterPro" id="IPR036890">
    <property type="entry name" value="HATPase_C_sf"/>
</dbReference>
<evidence type="ECO:0000313" key="14">
    <source>
        <dbReference type="EMBL" id="MBB3196916.1"/>
    </source>
</evidence>
<dbReference type="Pfam" id="PF00512">
    <property type="entry name" value="HisKA"/>
    <property type="match status" value="1"/>
</dbReference>
<sequence>MSTAPARKPSIAGRLARQLLLISVFWALVAGVSVWLVVQEEVDELLDETLQASSQVLGQLLRQNNAMLSAEVADSDDLSTHFAWQLVSSDGQLLHRSPLAPSKPWQLPPGFSDWKDDGSDGDDWRVHVRPLKSPQGSTWLMVAQTTSERREVRSRVGMASALSALLVGSLCMIWLNRRARQELEPLARLTESLSLYDPLDSRQSLPEQTRRELAAIRAAVLDLGQRLAQRVANERAFSAHAAHALRTPLAGMDTQLAMALREAHPEQRERLQRTREAADRLRRVVTALLTLFRSGMSLQWQRLDLAALLQHLPLPQQLELDLPPEPWVQGDPDLLAAALINLLDNAWRHRAGRLRLGLRTLPDGDTVIELEDNGTGVPEWRREDLNDALERQQYEGRMGLGLMMADLVARAHGGDLRLLPVSAGFAIALRLGPPPSMPSLPSVESRQPRQSPQ</sequence>
<evidence type="ECO:0000259" key="13">
    <source>
        <dbReference type="PROSITE" id="PS50109"/>
    </source>
</evidence>
<keyword evidence="8 14" id="KW-0418">Kinase</keyword>
<dbReference type="CDD" id="cd00082">
    <property type="entry name" value="HisKA"/>
    <property type="match status" value="1"/>
</dbReference>
<dbReference type="InterPro" id="IPR013727">
    <property type="entry name" value="2CSK_N"/>
</dbReference>
<keyword evidence="6 12" id="KW-0812">Transmembrane</keyword>
<comment type="catalytic activity">
    <reaction evidence="1">
        <text>ATP + protein L-histidine = ADP + protein N-phospho-L-histidine.</text>
        <dbReference type="EC" id="2.7.13.3"/>
    </reaction>
</comment>
<evidence type="ECO:0000256" key="4">
    <source>
        <dbReference type="ARBA" id="ARBA00022553"/>
    </source>
</evidence>
<evidence type="ECO:0000256" key="12">
    <source>
        <dbReference type="SAM" id="Phobius"/>
    </source>
</evidence>
<dbReference type="PROSITE" id="PS50109">
    <property type="entry name" value="HIS_KIN"/>
    <property type="match status" value="1"/>
</dbReference>
<dbReference type="EC" id="2.7.13.3" evidence="3"/>
<dbReference type="InterPro" id="IPR050428">
    <property type="entry name" value="TCS_sensor_his_kinase"/>
</dbReference>
<dbReference type="Pfam" id="PF02518">
    <property type="entry name" value="HATPase_c"/>
    <property type="match status" value="1"/>
</dbReference>
<comment type="caution">
    <text evidence="14">The sequence shown here is derived from an EMBL/GenBank/DDBJ whole genome shotgun (WGS) entry which is preliminary data.</text>
</comment>
<keyword evidence="15" id="KW-1185">Reference proteome</keyword>
<dbReference type="SMART" id="SM00387">
    <property type="entry name" value="HATPase_c"/>
    <property type="match status" value="1"/>
</dbReference>
<evidence type="ECO:0000256" key="5">
    <source>
        <dbReference type="ARBA" id="ARBA00022679"/>
    </source>
</evidence>
<evidence type="ECO:0000256" key="8">
    <source>
        <dbReference type="ARBA" id="ARBA00022777"/>
    </source>
</evidence>
<feature type="transmembrane region" description="Helical" evidence="12">
    <location>
        <begin position="20"/>
        <end position="38"/>
    </location>
</feature>
<dbReference type="SUPFAM" id="SSF47384">
    <property type="entry name" value="Homodimeric domain of signal transducing histidine kinase"/>
    <property type="match status" value="1"/>
</dbReference>
<protein>
    <recommendedName>
        <fullName evidence="3">histidine kinase</fullName>
        <ecNumber evidence="3">2.7.13.3</ecNumber>
    </recommendedName>
</protein>
<evidence type="ECO:0000256" key="6">
    <source>
        <dbReference type="ARBA" id="ARBA00022692"/>
    </source>
</evidence>
<gene>
    <name evidence="14" type="ORF">FHS28_004341</name>
</gene>
<evidence type="ECO:0000313" key="15">
    <source>
        <dbReference type="Proteomes" id="UP000574369"/>
    </source>
</evidence>
<dbReference type="Gene3D" id="3.30.565.10">
    <property type="entry name" value="Histidine kinase-like ATPase, C-terminal domain"/>
    <property type="match status" value="1"/>
</dbReference>
<evidence type="ECO:0000256" key="10">
    <source>
        <dbReference type="ARBA" id="ARBA00022989"/>
    </source>
</evidence>
<dbReference type="EMBL" id="JACHXO010000009">
    <property type="protein sequence ID" value="MBB3196916.1"/>
    <property type="molecule type" value="Genomic_DNA"/>
</dbReference>
<dbReference type="PANTHER" id="PTHR45436:SF14">
    <property type="entry name" value="SENSOR PROTEIN QSEC"/>
    <property type="match status" value="1"/>
</dbReference>
<dbReference type="PANTHER" id="PTHR45436">
    <property type="entry name" value="SENSOR HISTIDINE KINASE YKOH"/>
    <property type="match status" value="1"/>
</dbReference>
<accession>A0ABR6GXS7</accession>
<evidence type="ECO:0000256" key="7">
    <source>
        <dbReference type="ARBA" id="ARBA00022741"/>
    </source>
</evidence>
<keyword evidence="10 12" id="KW-1133">Transmembrane helix</keyword>
<dbReference type="CDD" id="cd00075">
    <property type="entry name" value="HATPase"/>
    <property type="match status" value="1"/>
</dbReference>